<proteinExistence type="predicted"/>
<dbReference type="AlphaFoldDB" id="A0A316WB58"/>
<sequence>MFVDEIRRAAEAAARVELPAVSAALWKAFGAG</sequence>
<feature type="non-terminal residue" evidence="1">
    <location>
        <position position="32"/>
    </location>
</feature>
<protein>
    <submittedName>
        <fullName evidence="1">Helix-turn-helix domain-containing protein</fullName>
    </submittedName>
</protein>
<comment type="caution">
    <text evidence="1">The sequence shown here is derived from an EMBL/GenBank/DDBJ whole genome shotgun (WGS) entry which is preliminary data.</text>
</comment>
<dbReference type="EMBL" id="PPED02000061">
    <property type="protein sequence ID" value="PWN58561.1"/>
    <property type="molecule type" value="Genomic_DNA"/>
</dbReference>
<name>A0A316WB58_9FLAO</name>
<dbReference type="Proteomes" id="UP000236594">
    <property type="component" value="Unassembled WGS sequence"/>
</dbReference>
<evidence type="ECO:0000313" key="1">
    <source>
        <dbReference type="EMBL" id="PWN58561.1"/>
    </source>
</evidence>
<keyword evidence="2" id="KW-1185">Reference proteome</keyword>
<accession>A0A316WB58</accession>
<evidence type="ECO:0000313" key="2">
    <source>
        <dbReference type="Proteomes" id="UP000236594"/>
    </source>
</evidence>
<organism evidence="1 2">
    <name type="scientific">Chryseobacterium phosphatilyticum</name>
    <dbReference type="NCBI Taxonomy" id="475075"/>
    <lineage>
        <taxon>Bacteria</taxon>
        <taxon>Pseudomonadati</taxon>
        <taxon>Bacteroidota</taxon>
        <taxon>Flavobacteriia</taxon>
        <taxon>Flavobacteriales</taxon>
        <taxon>Weeksellaceae</taxon>
        <taxon>Chryseobacterium group</taxon>
        <taxon>Chryseobacterium</taxon>
    </lineage>
</organism>
<gene>
    <name evidence="1" type="ORF">C1631_023435</name>
</gene>
<reference evidence="1 2" key="1">
    <citation type="submission" date="2018-04" db="EMBL/GenBank/DDBJ databases">
        <title>Draft Genome Sequence of Phosphate-Solubilizing Chryseobacterium sp. ISE14 that is a Biocontrol and Plant Growth-Promoting Rhizobacterium Isolated from Cucumber.</title>
        <authorList>
            <person name="Jeong J.-J."/>
            <person name="Sang M.K."/>
            <person name="Choi I.-G."/>
            <person name="Kim K.D."/>
        </authorList>
    </citation>
    <scope>NUCLEOTIDE SEQUENCE [LARGE SCALE GENOMIC DNA]</scope>
    <source>
        <strain evidence="1 2">ISE14</strain>
    </source>
</reference>